<dbReference type="GeneID" id="87583192"/>
<dbReference type="PANTHER" id="PTHR10953:SF102">
    <property type="entry name" value="ADENYLYLTRANSFERASE AND SULFURTRANSFERASE MOCS3"/>
    <property type="match status" value="1"/>
</dbReference>
<feature type="domain" description="THIF-type NAD/FAD binding fold" evidence="2">
    <location>
        <begin position="4"/>
        <end position="240"/>
    </location>
</feature>
<proteinExistence type="inferred from homology"/>
<evidence type="ECO:0000256" key="1">
    <source>
        <dbReference type="ARBA" id="ARBA00009919"/>
    </source>
</evidence>
<dbReference type="SUPFAM" id="SSF69572">
    <property type="entry name" value="Activating enzymes of the ubiquitin-like proteins"/>
    <property type="match status" value="1"/>
</dbReference>
<dbReference type="PANTHER" id="PTHR10953">
    <property type="entry name" value="UBIQUITIN-ACTIVATING ENZYME E1"/>
    <property type="match status" value="1"/>
</dbReference>
<evidence type="ECO:0000313" key="4">
    <source>
        <dbReference type="Proteomes" id="UP000011747"/>
    </source>
</evidence>
<dbReference type="InterPro" id="IPR035985">
    <property type="entry name" value="Ubiquitin-activating_enz"/>
</dbReference>
<keyword evidence="4" id="KW-1185">Reference proteome</keyword>
<dbReference type="EMBL" id="ACWF01000116">
    <property type="protein sequence ID" value="EHL77262.1"/>
    <property type="molecule type" value="Genomic_DNA"/>
</dbReference>
<dbReference type="HOGENOM" id="CLU_013325_10_1_9"/>
<gene>
    <name evidence="3" type="ORF">HMPREF1015_00618</name>
</gene>
<dbReference type="InterPro" id="IPR045886">
    <property type="entry name" value="ThiF/MoeB/HesA"/>
</dbReference>
<dbReference type="PATRIC" id="fig|665952.3.peg.2154"/>
<dbReference type="GO" id="GO:0004792">
    <property type="term" value="F:thiosulfate-cyanide sulfurtransferase activity"/>
    <property type="evidence" value="ECO:0007669"/>
    <property type="project" value="TreeGrafter"/>
</dbReference>
<accession>G9QM51</accession>
<comment type="caution">
    <text evidence="3">The sequence shown here is derived from an EMBL/GenBank/DDBJ whole genome shotgun (WGS) entry which is preliminary data.</text>
</comment>
<dbReference type="FunFam" id="3.40.50.720:FF:000080">
    <property type="entry name" value="Thiazole biosynthesis adenylyltransferase ThiF"/>
    <property type="match status" value="1"/>
</dbReference>
<dbReference type="GO" id="GO:0016779">
    <property type="term" value="F:nucleotidyltransferase activity"/>
    <property type="evidence" value="ECO:0007669"/>
    <property type="project" value="TreeGrafter"/>
</dbReference>
<dbReference type="InterPro" id="IPR000594">
    <property type="entry name" value="ThiF_NAD_FAD-bd"/>
</dbReference>
<evidence type="ECO:0000313" key="3">
    <source>
        <dbReference type="EMBL" id="EHL77262.1"/>
    </source>
</evidence>
<name>G9QM51_9BACI</name>
<evidence type="ECO:0000259" key="2">
    <source>
        <dbReference type="Pfam" id="PF00899"/>
    </source>
</evidence>
<comment type="similarity">
    <text evidence="1">Belongs to the HesA/MoeB/ThiF family.</text>
</comment>
<dbReference type="AlphaFoldDB" id="G9QM51"/>
<dbReference type="Pfam" id="PF00899">
    <property type="entry name" value="ThiF"/>
    <property type="match status" value="1"/>
</dbReference>
<sequence length="338" mass="37601">MERYSRQILFEPIGREGQKKLSQKHVLIVGTGALGSATAEILARAGVGRMTVIDRDYVEESNLQRQHLYSEEDARMRWPKAAAAEKRLGEINGLIDVNSIVGEADAALLEELAQEVDLILDGTDNFETRFLINDISQKYRIPWIFGACVGSFGMTYTIVPGKTPCLQCLLKQMPMQGLTCDTVGVIGPAVQMVAAYQSAEALKILTDHQEDLRPSFVSFDLWKNDHLEIKAGALKDESCLSCGAQPAYPFLSREARTKTTVLCGRDTVQVRPGKKRDMELSALALQWRRAGWNVEGNPYLLSIEKEDLRIVLFQDGRALIHGTKDEATAKKIYQTLLG</sequence>
<reference evidence="3 4" key="1">
    <citation type="submission" date="2011-09" db="EMBL/GenBank/DDBJ databases">
        <title>The Genome Sequence of Bacillus smithii 7_3_47FAA.</title>
        <authorList>
            <consortium name="The Broad Institute Genome Sequencing Platform"/>
            <person name="Earl A."/>
            <person name="Ward D."/>
            <person name="Feldgarden M."/>
            <person name="Gevers D."/>
            <person name="Daigneault M."/>
            <person name="Strauss J."/>
            <person name="Allen-Vercoe E."/>
            <person name="Young S.K."/>
            <person name="Zeng Q."/>
            <person name="Gargeya S."/>
            <person name="Fitzgerald M."/>
            <person name="Haas B."/>
            <person name="Abouelleil A."/>
            <person name="Alvarado L."/>
            <person name="Arachchi H.M."/>
            <person name="Berlin A."/>
            <person name="Brown A."/>
            <person name="Chapman S.B."/>
            <person name="Chen Z."/>
            <person name="Dunbar C."/>
            <person name="Freedman E."/>
            <person name="Gearin G."/>
            <person name="Goldberg J."/>
            <person name="Griggs A."/>
            <person name="Gujja S."/>
            <person name="Heiman D."/>
            <person name="Howarth C."/>
            <person name="Larson L."/>
            <person name="Lui A."/>
            <person name="MacDonald P.J.P."/>
            <person name="Montmayeur A."/>
            <person name="Murphy C."/>
            <person name="Neiman D."/>
            <person name="Pearson M."/>
            <person name="Priest M."/>
            <person name="Roberts A."/>
            <person name="Saif S."/>
            <person name="Shea T."/>
            <person name="Shenoy N."/>
            <person name="Sisk P."/>
            <person name="Stolte C."/>
            <person name="Sykes S."/>
            <person name="Wortman J."/>
            <person name="Nusbaum C."/>
            <person name="Birren B."/>
        </authorList>
    </citation>
    <scope>NUCLEOTIDE SEQUENCE [LARGE SCALE GENOMIC DNA]</scope>
    <source>
        <strain evidence="3 4">7_3_47FAA</strain>
    </source>
</reference>
<protein>
    <recommendedName>
        <fullName evidence="2">THIF-type NAD/FAD binding fold domain-containing protein</fullName>
    </recommendedName>
</protein>
<dbReference type="Gene3D" id="3.40.50.720">
    <property type="entry name" value="NAD(P)-binding Rossmann-like Domain"/>
    <property type="match status" value="1"/>
</dbReference>
<organism evidence="3 4">
    <name type="scientific">Bacillus smithii 7_3_47FAA</name>
    <dbReference type="NCBI Taxonomy" id="665952"/>
    <lineage>
        <taxon>Bacteria</taxon>
        <taxon>Bacillati</taxon>
        <taxon>Bacillota</taxon>
        <taxon>Bacilli</taxon>
        <taxon>Bacillales</taxon>
        <taxon>Bacillaceae</taxon>
        <taxon>Bacillus</taxon>
    </lineage>
</organism>
<dbReference type="CDD" id="cd00757">
    <property type="entry name" value="ThiF_MoeB_HesA_family"/>
    <property type="match status" value="1"/>
</dbReference>
<dbReference type="GO" id="GO:0005829">
    <property type="term" value="C:cytosol"/>
    <property type="evidence" value="ECO:0007669"/>
    <property type="project" value="TreeGrafter"/>
</dbReference>
<dbReference type="Proteomes" id="UP000011747">
    <property type="component" value="Unassembled WGS sequence"/>
</dbReference>
<dbReference type="GO" id="GO:0008146">
    <property type="term" value="F:sulfotransferase activity"/>
    <property type="evidence" value="ECO:0007669"/>
    <property type="project" value="TreeGrafter"/>
</dbReference>
<dbReference type="RefSeq" id="WP_003354343.1">
    <property type="nucleotide sequence ID" value="NZ_JH414757.1"/>
</dbReference>
<dbReference type="GO" id="GO:0008641">
    <property type="term" value="F:ubiquitin-like modifier activating enzyme activity"/>
    <property type="evidence" value="ECO:0007669"/>
    <property type="project" value="InterPro"/>
</dbReference>